<dbReference type="Gene3D" id="3.30.40.10">
    <property type="entry name" value="Zinc/RING finger domain, C3HC4 (zinc finger)"/>
    <property type="match status" value="2"/>
</dbReference>
<keyword evidence="4" id="KW-0862">Zinc</keyword>
<evidence type="ECO:0000256" key="5">
    <source>
        <dbReference type="ARBA" id="ARBA00023242"/>
    </source>
</evidence>
<feature type="region of interest" description="Disordered" evidence="6">
    <location>
        <begin position="904"/>
        <end position="951"/>
    </location>
</feature>
<dbReference type="Pfam" id="PF26055">
    <property type="entry name" value="Mtase_EDM2"/>
    <property type="match status" value="1"/>
</dbReference>
<dbReference type="Proteomes" id="UP000077755">
    <property type="component" value="Chromosome 1"/>
</dbReference>
<keyword evidence="10" id="KW-1185">Reference proteome</keyword>
<dbReference type="GO" id="GO:0005634">
    <property type="term" value="C:nucleus"/>
    <property type="evidence" value="ECO:0007669"/>
    <property type="project" value="UniProtKB-SubCell"/>
</dbReference>
<dbReference type="InterPro" id="IPR022702">
    <property type="entry name" value="Cytosine_MeTrfase1_RFD"/>
</dbReference>
<feature type="region of interest" description="Disordered" evidence="6">
    <location>
        <begin position="1070"/>
        <end position="1119"/>
    </location>
</feature>
<feature type="domain" description="Zinc finger PHD-type" evidence="7">
    <location>
        <begin position="223"/>
        <end position="278"/>
    </location>
</feature>
<evidence type="ECO:0000256" key="1">
    <source>
        <dbReference type="ARBA" id="ARBA00004123"/>
    </source>
</evidence>
<evidence type="ECO:0000256" key="6">
    <source>
        <dbReference type="SAM" id="MobiDB-lite"/>
    </source>
</evidence>
<feature type="region of interest" description="Disordered" evidence="6">
    <location>
        <begin position="1289"/>
        <end position="1330"/>
    </location>
</feature>
<dbReference type="Pfam" id="PF12047">
    <property type="entry name" value="DNMT1-RFD"/>
    <property type="match status" value="1"/>
</dbReference>
<feature type="region of interest" description="Disordered" evidence="6">
    <location>
        <begin position="978"/>
        <end position="1042"/>
    </location>
</feature>
<reference evidence="9" key="2">
    <citation type="submission" date="2022-03" db="EMBL/GenBank/DDBJ databases">
        <title>Draft title - Genomic analysis of global carrot germplasm unveils the trajectory of domestication and the origin of high carotenoid orange carrot.</title>
        <authorList>
            <person name="Iorizzo M."/>
            <person name="Ellison S."/>
            <person name="Senalik D."/>
            <person name="Macko-Podgorni A."/>
            <person name="Grzebelus D."/>
            <person name="Bostan H."/>
            <person name="Rolling W."/>
            <person name="Curaba J."/>
            <person name="Simon P."/>
        </authorList>
    </citation>
    <scope>NUCLEOTIDE SEQUENCE</scope>
    <source>
        <tissue evidence="9">Leaf</tissue>
    </source>
</reference>
<dbReference type="PANTHER" id="PTHR46235:SF3">
    <property type="entry name" value="PHD FINGER-CONTAINING PROTEIN DDB_G0268158"/>
    <property type="match status" value="1"/>
</dbReference>
<evidence type="ECO:0000313" key="10">
    <source>
        <dbReference type="Proteomes" id="UP000077755"/>
    </source>
</evidence>
<dbReference type="SMART" id="SM00249">
    <property type="entry name" value="PHD"/>
    <property type="match status" value="3"/>
</dbReference>
<dbReference type="Pfam" id="PF22908">
    <property type="entry name" value="PHD_NSD"/>
    <property type="match status" value="1"/>
</dbReference>
<proteinExistence type="predicted"/>
<sequence length="1330" mass="150504">MASSDDEGEPVLHSVTDYNFVDGSDDPVSFSELPVQWSDGERTGGKQKQIFMHGSIDNGLQKIYKQAEAWKFELSNMKPEISLLISKENNWMKLEKPRKSHENIFRTILITLQSLHFLRRNPEASGRALCEHLCKVFRFEPGPCENDLVDHASLISEAVKRDEGLAKAKILTTFLDKDPKKWNFFDKDAEASTTTKPAFIVDDDIIDETEEAESDDEEQGDKVCAICDNGGDILCCEGKCLRSFHATEEAGLDSDCVSLGFSDEQVEAIQNFYCKNCRYKCHQCFSCGKLGSSDDKSSDCEVFRCVSGECGRFYHPHCVSKLLHPSREFEAKELEGKISSGASFTCPFHKCCVCKQTETEGDPELRFAMCRRCPKSYHKKCLPREIVFDGSDDADDVLPRAWEKLMPKKRILIYCLEHEIDEELATPLRNHIKFPNVRKQASEMVSSKEKVPMKKKDLVVGDDSRKRIVKPTIGRDKVCSAAKQGVPLRKGVGKVTEVASSRKTKVKDLSRKPLSKTSSMVKSTQNKRKPSLGLSLFSLMNPGPEPSEDNAAADGEHGRISTVKSVASEASGLPPLEADSESRILALMKDATSSITLSEITEKHKVPTTHAYSSKHAVDRTITMGKVEGSVEALREAVKKLEEGGSIEDAKAVCGPGLLNEMMKWKSKLRVYLAPFLHGMRYTSFGRHFTKIDKLEKVVDKLHWYAEDGDMIVDFCCGANDFSCLMKKKLEDAGKKCYFKNYDVMQPKNDFNFEKRDWMTVDPNELPSGSKLIMGLNPPFGVKSALANKFIDKALKFRPKLIALIVPPETERLDTKDPPYDLVFEDSELLAGKSFYLPGSVDVNDKQMDQWNAKPPPLSFWSRKDWTDKHHVIAKKYGDLHTRQEILKRDDTFKDLYTHEYPPEDKRLSKDIPMQSYTTEKAEQRKETATSVAESHKEGLLSNLGGSGCEINDRRKNQFDEKSIKKCGDENQRLGSGELLQEQKWRRGSDATSLEDKQKKRGSSGVLVEDKQKLKASGEMLQEDKKKIGGSGESSLEKLRQRGPVEVFSEDRNKIGESVKRSVELRKTRTDEISMDKKRKGSHDISPDGKNKRREINEVEVRHDRRGSHEISPDDKKIKGSYEMSPEVRQKVIGSRELSPIGMQNSSFLRRQYQPLETTSLAGIQPEKYQHFDVRVPGSQQFGARYDGVREDAMPYRYEAIHDNHYQSSLYENRISEAQFPGYQREGIDYHGYMPHIENPPCQRSGYFGSHDPRITTPYENFGPATNLSYNRNTTSATQRYAPRLDELNQPRANNIGPDPAFPTGGVYDPRAPRQYLDPNGYPPGPYFRQ</sequence>
<dbReference type="OMA" id="NIWIKLE"/>
<dbReference type="GO" id="GO:0008270">
    <property type="term" value="F:zinc ion binding"/>
    <property type="evidence" value="ECO:0007669"/>
    <property type="project" value="UniProtKB-KW"/>
</dbReference>
<keyword evidence="3" id="KW-0863">Zinc-finger</keyword>
<dbReference type="InterPro" id="IPR001965">
    <property type="entry name" value="Znf_PHD"/>
</dbReference>
<name>A0A161YF21_DAUCS</name>
<organism evidence="8">
    <name type="scientific">Daucus carota subsp. sativus</name>
    <name type="common">Carrot</name>
    <dbReference type="NCBI Taxonomy" id="79200"/>
    <lineage>
        <taxon>Eukaryota</taxon>
        <taxon>Viridiplantae</taxon>
        <taxon>Streptophyta</taxon>
        <taxon>Embryophyta</taxon>
        <taxon>Tracheophyta</taxon>
        <taxon>Spermatophyta</taxon>
        <taxon>Magnoliopsida</taxon>
        <taxon>eudicotyledons</taxon>
        <taxon>Gunneridae</taxon>
        <taxon>Pentapetalae</taxon>
        <taxon>asterids</taxon>
        <taxon>campanulids</taxon>
        <taxon>Apiales</taxon>
        <taxon>Apiaceae</taxon>
        <taxon>Apioideae</taxon>
        <taxon>Scandiceae</taxon>
        <taxon>Daucinae</taxon>
        <taxon>Daucus</taxon>
        <taxon>Daucus sect. Daucus</taxon>
    </lineage>
</organism>
<evidence type="ECO:0000256" key="2">
    <source>
        <dbReference type="ARBA" id="ARBA00022723"/>
    </source>
</evidence>
<feature type="compositionally biased region" description="Basic and acidic residues" evidence="6">
    <location>
        <begin position="920"/>
        <end position="939"/>
    </location>
</feature>
<dbReference type="InterPro" id="IPR013083">
    <property type="entry name" value="Znf_RING/FYVE/PHD"/>
</dbReference>
<accession>A0A161YF21</accession>
<feature type="region of interest" description="Disordered" evidence="6">
    <location>
        <begin position="493"/>
        <end position="557"/>
    </location>
</feature>
<evidence type="ECO:0000259" key="7">
    <source>
        <dbReference type="SMART" id="SM00249"/>
    </source>
</evidence>
<evidence type="ECO:0000313" key="8">
    <source>
        <dbReference type="EMBL" id="KZN08957.1"/>
    </source>
</evidence>
<dbReference type="Gramene" id="KZN08957">
    <property type="protein sequence ID" value="KZN08957"/>
    <property type="gene ID" value="DCAR_001613"/>
</dbReference>
<keyword evidence="2" id="KW-0479">Metal-binding</keyword>
<dbReference type="InterPro" id="IPR058939">
    <property type="entry name" value="Mtase_EDM2"/>
</dbReference>
<keyword evidence="5" id="KW-0539">Nucleus</keyword>
<reference evidence="8" key="1">
    <citation type="journal article" date="2016" name="Nat. Genet.">
        <title>A high-quality carrot genome assembly provides new insights into carotenoid accumulation and asterid genome evolution.</title>
        <authorList>
            <person name="Iorizzo M."/>
            <person name="Ellison S."/>
            <person name="Senalik D."/>
            <person name="Zeng P."/>
            <person name="Satapoomin P."/>
            <person name="Huang J."/>
            <person name="Bowman M."/>
            <person name="Iovene M."/>
            <person name="Sanseverino W."/>
            <person name="Cavagnaro P."/>
            <person name="Yildiz M."/>
            <person name="Macko-Podgorni A."/>
            <person name="Moranska E."/>
            <person name="Grzebelus E."/>
            <person name="Grzebelus D."/>
            <person name="Ashrafi H."/>
            <person name="Zheng Z."/>
            <person name="Cheng S."/>
            <person name="Spooner D."/>
            <person name="Van Deynze A."/>
            <person name="Simon P."/>
        </authorList>
    </citation>
    <scope>NUCLEOTIDE SEQUENCE [LARGE SCALE GENOMIC DNA]</scope>
    <source>
        <tissue evidence="8">Leaf</tissue>
    </source>
</reference>
<feature type="domain" description="Zinc finger PHD-type" evidence="7">
    <location>
        <begin position="351"/>
        <end position="419"/>
    </location>
</feature>
<feature type="compositionally biased region" description="Polar residues" evidence="6">
    <location>
        <begin position="515"/>
        <end position="524"/>
    </location>
</feature>
<protein>
    <recommendedName>
        <fullName evidence="7">Zinc finger PHD-type domain-containing protein</fullName>
    </recommendedName>
</protein>
<evidence type="ECO:0000256" key="3">
    <source>
        <dbReference type="ARBA" id="ARBA00022771"/>
    </source>
</evidence>
<comment type="subcellular location">
    <subcellularLocation>
        <location evidence="1">Nucleus</location>
    </subcellularLocation>
</comment>
<dbReference type="PANTHER" id="PTHR46235">
    <property type="entry name" value="PHD FINGER-CONTAINING PROTEIN DDB_G0268158"/>
    <property type="match status" value="1"/>
</dbReference>
<evidence type="ECO:0000256" key="4">
    <source>
        <dbReference type="ARBA" id="ARBA00022833"/>
    </source>
</evidence>
<dbReference type="EMBL" id="CP093343">
    <property type="protein sequence ID" value="WOG82369.1"/>
    <property type="molecule type" value="Genomic_DNA"/>
</dbReference>
<dbReference type="InterPro" id="IPR055198">
    <property type="entry name" value="NSD_PHD"/>
</dbReference>
<dbReference type="EMBL" id="LNRQ01000001">
    <property type="protein sequence ID" value="KZN08957.1"/>
    <property type="molecule type" value="Genomic_DNA"/>
</dbReference>
<dbReference type="STRING" id="79200.A0A161YF21"/>
<dbReference type="CDD" id="cd15565">
    <property type="entry name" value="PHD2_NSD"/>
    <property type="match status" value="1"/>
</dbReference>
<feature type="compositionally biased region" description="Pro residues" evidence="6">
    <location>
        <begin position="1321"/>
        <end position="1330"/>
    </location>
</feature>
<feature type="compositionally biased region" description="Basic and acidic residues" evidence="6">
    <location>
        <begin position="981"/>
        <end position="998"/>
    </location>
</feature>
<gene>
    <name evidence="8" type="ORF">DCAR_001613</name>
    <name evidence="9" type="ORF">DCAR_0101533</name>
</gene>
<feature type="domain" description="Zinc finger PHD-type" evidence="7">
    <location>
        <begin position="283"/>
        <end position="350"/>
    </location>
</feature>
<evidence type="ECO:0000313" key="9">
    <source>
        <dbReference type="EMBL" id="WOG82369.1"/>
    </source>
</evidence>